<dbReference type="PANTHER" id="PTHR30349">
    <property type="entry name" value="PHAGE INTEGRASE-RELATED"/>
    <property type="match status" value="1"/>
</dbReference>
<evidence type="ECO:0000313" key="9">
    <source>
        <dbReference type="EMBL" id="TWU27596.1"/>
    </source>
</evidence>
<keyword evidence="4" id="KW-0233">DNA recombination</keyword>
<dbReference type="PANTHER" id="PTHR30349:SF41">
    <property type="entry name" value="INTEGRASE_RECOMBINASE PROTEIN MJ0367-RELATED"/>
    <property type="match status" value="1"/>
</dbReference>
<dbReference type="Gene3D" id="1.10.150.130">
    <property type="match status" value="1"/>
</dbReference>
<evidence type="ECO:0000313" key="10">
    <source>
        <dbReference type="Proteomes" id="UP000318437"/>
    </source>
</evidence>
<dbReference type="EMBL" id="SJPS01000003">
    <property type="protein sequence ID" value="TWU27596.1"/>
    <property type="molecule type" value="Genomic_DNA"/>
</dbReference>
<sequence>MASIIRDRNRKTGQYNGCRSLQFIAPDGKRKSVRLGKVSAKGAETIKVHVESMLADLFAQKSWDPETAVFIGKLDSKLYKKLAGVGLLPKREKTEAFTLGPFLDAFIASQSLKVKPATVVIYNHTRRCLVDYFGAGKILSEITPGDADDWRTWLGKHEGLAPNTTRRRCGLARQYFRAALRKRLITENPFAEMREGVSCLKNEERQHFIPRDVADTILDSCPNSEWKLIFALSRYGGLRCPSEHLALTWGDINWEYSRITVRSSKTAHHEGKGSRVIPLFSELRPILEAVLNELLEDFDPKKQRLSEQPVITRYRDRGCNLRTQMLRIIKRAGVDPWPKLFHNLRASRATELAAEFPAHVAAAWLGHSTLVAQKHYWQVTDADFAKAVEKCMHKAQQKPAVTGGNESEGEPAEPIETAENPVLGCLPVGDTRLELVTSTV</sequence>
<dbReference type="GO" id="GO:0006310">
    <property type="term" value="P:DNA recombination"/>
    <property type="evidence" value="ECO:0007669"/>
    <property type="project" value="UniProtKB-KW"/>
</dbReference>
<evidence type="ECO:0000259" key="8">
    <source>
        <dbReference type="PROSITE" id="PS51900"/>
    </source>
</evidence>
<gene>
    <name evidence="9" type="ORF">Pla144_23730</name>
</gene>
<dbReference type="AlphaFoldDB" id="A0A5C6CX48"/>
<evidence type="ECO:0000256" key="3">
    <source>
        <dbReference type="ARBA" id="ARBA00023125"/>
    </source>
</evidence>
<organism evidence="9 10">
    <name type="scientific">Bythopirellula polymerisocia</name>
    <dbReference type="NCBI Taxonomy" id="2528003"/>
    <lineage>
        <taxon>Bacteria</taxon>
        <taxon>Pseudomonadati</taxon>
        <taxon>Planctomycetota</taxon>
        <taxon>Planctomycetia</taxon>
        <taxon>Pirellulales</taxon>
        <taxon>Lacipirellulaceae</taxon>
        <taxon>Bythopirellula</taxon>
    </lineage>
</organism>
<dbReference type="Gene3D" id="1.10.443.10">
    <property type="entry name" value="Intergrase catalytic core"/>
    <property type="match status" value="1"/>
</dbReference>
<dbReference type="InterPro" id="IPR044068">
    <property type="entry name" value="CB"/>
</dbReference>
<evidence type="ECO:0000256" key="5">
    <source>
        <dbReference type="PROSITE-ProRule" id="PRU01248"/>
    </source>
</evidence>
<feature type="domain" description="Core-binding (CB)" evidence="8">
    <location>
        <begin position="97"/>
        <end position="180"/>
    </location>
</feature>
<dbReference type="PROSITE" id="PS51900">
    <property type="entry name" value="CB"/>
    <property type="match status" value="1"/>
</dbReference>
<evidence type="ECO:0000256" key="2">
    <source>
        <dbReference type="ARBA" id="ARBA00022908"/>
    </source>
</evidence>
<protein>
    <submittedName>
        <fullName evidence="9">Site-specific tyrosine recombinase XerC</fullName>
    </submittedName>
</protein>
<dbReference type="InterPro" id="IPR002104">
    <property type="entry name" value="Integrase_catalytic"/>
</dbReference>
<keyword evidence="10" id="KW-1185">Reference proteome</keyword>
<dbReference type="RefSeq" id="WP_146450783.1">
    <property type="nucleotide sequence ID" value="NZ_SJPS01000003.1"/>
</dbReference>
<dbReference type="GO" id="GO:0003677">
    <property type="term" value="F:DNA binding"/>
    <property type="evidence" value="ECO:0007669"/>
    <property type="project" value="UniProtKB-UniRule"/>
</dbReference>
<comment type="caution">
    <text evidence="9">The sequence shown here is derived from an EMBL/GenBank/DDBJ whole genome shotgun (WGS) entry which is preliminary data.</text>
</comment>
<evidence type="ECO:0000256" key="6">
    <source>
        <dbReference type="SAM" id="MobiDB-lite"/>
    </source>
</evidence>
<dbReference type="Pfam" id="PF13102">
    <property type="entry name" value="Phage_int_SAM_5"/>
    <property type="match status" value="1"/>
</dbReference>
<proteinExistence type="inferred from homology"/>
<feature type="region of interest" description="Disordered" evidence="6">
    <location>
        <begin position="396"/>
        <end position="422"/>
    </location>
</feature>
<evidence type="ECO:0000256" key="4">
    <source>
        <dbReference type="ARBA" id="ARBA00023172"/>
    </source>
</evidence>
<dbReference type="InterPro" id="IPR013762">
    <property type="entry name" value="Integrase-like_cat_sf"/>
</dbReference>
<dbReference type="InterPro" id="IPR010998">
    <property type="entry name" value="Integrase_recombinase_N"/>
</dbReference>
<evidence type="ECO:0000259" key="7">
    <source>
        <dbReference type="PROSITE" id="PS51898"/>
    </source>
</evidence>
<dbReference type="CDD" id="cd00397">
    <property type="entry name" value="DNA_BRE_C"/>
    <property type="match status" value="1"/>
</dbReference>
<dbReference type="InterPro" id="IPR025269">
    <property type="entry name" value="SAM-like_dom"/>
</dbReference>
<accession>A0A5C6CX48</accession>
<dbReference type="Proteomes" id="UP000318437">
    <property type="component" value="Unassembled WGS sequence"/>
</dbReference>
<reference evidence="9 10" key="1">
    <citation type="submission" date="2019-02" db="EMBL/GenBank/DDBJ databases">
        <title>Deep-cultivation of Planctomycetes and their phenomic and genomic characterization uncovers novel biology.</title>
        <authorList>
            <person name="Wiegand S."/>
            <person name="Jogler M."/>
            <person name="Boedeker C."/>
            <person name="Pinto D."/>
            <person name="Vollmers J."/>
            <person name="Rivas-Marin E."/>
            <person name="Kohn T."/>
            <person name="Peeters S.H."/>
            <person name="Heuer A."/>
            <person name="Rast P."/>
            <person name="Oberbeckmann S."/>
            <person name="Bunk B."/>
            <person name="Jeske O."/>
            <person name="Meyerdierks A."/>
            <person name="Storesund J.E."/>
            <person name="Kallscheuer N."/>
            <person name="Luecker S."/>
            <person name="Lage O.M."/>
            <person name="Pohl T."/>
            <person name="Merkel B.J."/>
            <person name="Hornburger P."/>
            <person name="Mueller R.-W."/>
            <person name="Bruemmer F."/>
            <person name="Labrenz M."/>
            <person name="Spormann A.M."/>
            <person name="Op Den Camp H."/>
            <person name="Overmann J."/>
            <person name="Amann R."/>
            <person name="Jetten M.S.M."/>
            <person name="Mascher T."/>
            <person name="Medema M.H."/>
            <person name="Devos D.P."/>
            <person name="Kaster A.-K."/>
            <person name="Ovreas L."/>
            <person name="Rohde M."/>
            <person name="Galperin M.Y."/>
            <person name="Jogler C."/>
        </authorList>
    </citation>
    <scope>NUCLEOTIDE SEQUENCE [LARGE SCALE GENOMIC DNA]</scope>
    <source>
        <strain evidence="9 10">Pla144</strain>
    </source>
</reference>
<name>A0A5C6CX48_9BACT</name>
<dbReference type="Pfam" id="PF00589">
    <property type="entry name" value="Phage_integrase"/>
    <property type="match status" value="1"/>
</dbReference>
<dbReference type="SUPFAM" id="SSF56349">
    <property type="entry name" value="DNA breaking-rejoining enzymes"/>
    <property type="match status" value="1"/>
</dbReference>
<dbReference type="InterPro" id="IPR050090">
    <property type="entry name" value="Tyrosine_recombinase_XerCD"/>
</dbReference>
<dbReference type="GO" id="GO:0015074">
    <property type="term" value="P:DNA integration"/>
    <property type="evidence" value="ECO:0007669"/>
    <property type="project" value="UniProtKB-KW"/>
</dbReference>
<keyword evidence="3 5" id="KW-0238">DNA-binding</keyword>
<dbReference type="InterPro" id="IPR011010">
    <property type="entry name" value="DNA_brk_join_enz"/>
</dbReference>
<evidence type="ECO:0000256" key="1">
    <source>
        <dbReference type="ARBA" id="ARBA00008857"/>
    </source>
</evidence>
<dbReference type="PROSITE" id="PS51898">
    <property type="entry name" value="TYR_RECOMBINASE"/>
    <property type="match status" value="1"/>
</dbReference>
<keyword evidence="2" id="KW-0229">DNA integration</keyword>
<feature type="domain" description="Tyr recombinase" evidence="7">
    <location>
        <begin position="204"/>
        <end position="389"/>
    </location>
</feature>
<comment type="similarity">
    <text evidence="1">Belongs to the 'phage' integrase family.</text>
</comment>
<dbReference type="OrthoDB" id="262002at2"/>